<comment type="subcellular location">
    <subcellularLocation>
        <location evidence="1">Membrane</location>
        <topology evidence="1">Multi-pass membrane protein</topology>
    </subcellularLocation>
</comment>
<organism evidence="10 11">
    <name type="scientific">Fusibacter ferrireducens</name>
    <dbReference type="NCBI Taxonomy" id="2785058"/>
    <lineage>
        <taxon>Bacteria</taxon>
        <taxon>Bacillati</taxon>
        <taxon>Bacillota</taxon>
        <taxon>Clostridia</taxon>
        <taxon>Eubacteriales</taxon>
        <taxon>Eubacteriales Family XII. Incertae Sedis</taxon>
        <taxon>Fusibacter</taxon>
    </lineage>
</organism>
<dbReference type="CDD" id="cd01031">
    <property type="entry name" value="EriC"/>
    <property type="match status" value="1"/>
</dbReference>
<evidence type="ECO:0000256" key="8">
    <source>
        <dbReference type="SAM" id="Phobius"/>
    </source>
</evidence>
<dbReference type="PANTHER" id="PTHR45711:SF6">
    <property type="entry name" value="CHLORIDE CHANNEL PROTEIN"/>
    <property type="match status" value="1"/>
</dbReference>
<keyword evidence="2" id="KW-0813">Transport</keyword>
<dbReference type="Proteomes" id="UP000614200">
    <property type="component" value="Unassembled WGS sequence"/>
</dbReference>
<accession>A0ABR9ZTZ1</accession>
<dbReference type="EMBL" id="JADKNH010000007">
    <property type="protein sequence ID" value="MBF4693927.1"/>
    <property type="molecule type" value="Genomic_DNA"/>
</dbReference>
<gene>
    <name evidence="10" type="ORF">ISU02_12470</name>
</gene>
<keyword evidence="6 8" id="KW-0472">Membrane</keyword>
<reference evidence="10 11" key="1">
    <citation type="submission" date="2020-11" db="EMBL/GenBank/DDBJ databases">
        <title>Fusibacter basophilias sp. nov.</title>
        <authorList>
            <person name="Qiu D."/>
        </authorList>
    </citation>
    <scope>NUCLEOTIDE SEQUENCE [LARGE SCALE GENOMIC DNA]</scope>
    <source>
        <strain evidence="10 11">Q10-2</strain>
    </source>
</reference>
<dbReference type="PRINTS" id="PR00762">
    <property type="entry name" value="CLCHANNEL"/>
</dbReference>
<protein>
    <submittedName>
        <fullName evidence="10">ClC family H(+)/Cl(-) exchange transporter</fullName>
    </submittedName>
</protein>
<feature type="transmembrane region" description="Helical" evidence="8">
    <location>
        <begin position="330"/>
        <end position="353"/>
    </location>
</feature>
<dbReference type="Pfam" id="PF00654">
    <property type="entry name" value="Voltage_CLC"/>
    <property type="match status" value="1"/>
</dbReference>
<dbReference type="RefSeq" id="WP_194702167.1">
    <property type="nucleotide sequence ID" value="NZ_JADKNH010000007.1"/>
</dbReference>
<evidence type="ECO:0000256" key="2">
    <source>
        <dbReference type="ARBA" id="ARBA00022448"/>
    </source>
</evidence>
<evidence type="ECO:0000256" key="1">
    <source>
        <dbReference type="ARBA" id="ARBA00004141"/>
    </source>
</evidence>
<dbReference type="PANTHER" id="PTHR45711">
    <property type="entry name" value="CHLORIDE CHANNEL PROTEIN"/>
    <property type="match status" value="1"/>
</dbReference>
<feature type="transmembrane region" description="Helical" evidence="8">
    <location>
        <begin position="60"/>
        <end position="78"/>
    </location>
</feature>
<keyword evidence="5" id="KW-0406">Ion transport</keyword>
<dbReference type="SUPFAM" id="SSF81340">
    <property type="entry name" value="Clc chloride channel"/>
    <property type="match status" value="1"/>
</dbReference>
<evidence type="ECO:0000256" key="6">
    <source>
        <dbReference type="ARBA" id="ARBA00023136"/>
    </source>
</evidence>
<feature type="transmembrane region" description="Helical" evidence="8">
    <location>
        <begin position="230"/>
        <end position="250"/>
    </location>
</feature>
<feature type="transmembrane region" description="Helical" evidence="8">
    <location>
        <begin position="270"/>
        <end position="291"/>
    </location>
</feature>
<proteinExistence type="predicted"/>
<evidence type="ECO:0000256" key="4">
    <source>
        <dbReference type="ARBA" id="ARBA00022989"/>
    </source>
</evidence>
<evidence type="ECO:0000256" key="3">
    <source>
        <dbReference type="ARBA" id="ARBA00022692"/>
    </source>
</evidence>
<feature type="transmembrane region" description="Helical" evidence="8">
    <location>
        <begin position="156"/>
        <end position="181"/>
    </location>
</feature>
<feature type="transmembrane region" description="Helical" evidence="8">
    <location>
        <begin position="365"/>
        <end position="387"/>
    </location>
</feature>
<dbReference type="SUPFAM" id="SSF116726">
    <property type="entry name" value="TrkA C-terminal domain-like"/>
    <property type="match status" value="1"/>
</dbReference>
<evidence type="ECO:0000313" key="11">
    <source>
        <dbReference type="Proteomes" id="UP000614200"/>
    </source>
</evidence>
<dbReference type="Gene3D" id="3.30.70.1450">
    <property type="entry name" value="Regulator of K+ conductance, C-terminal domain"/>
    <property type="match status" value="1"/>
</dbReference>
<dbReference type="Gene3D" id="1.10.3080.10">
    <property type="entry name" value="Clc chloride channel"/>
    <property type="match status" value="1"/>
</dbReference>
<evidence type="ECO:0000256" key="7">
    <source>
        <dbReference type="ARBA" id="ARBA00023214"/>
    </source>
</evidence>
<feature type="transmembrane region" description="Helical" evidence="8">
    <location>
        <begin position="303"/>
        <end position="324"/>
    </location>
</feature>
<dbReference type="InterPro" id="IPR014743">
    <property type="entry name" value="Cl-channel_core"/>
</dbReference>
<dbReference type="PROSITE" id="PS51202">
    <property type="entry name" value="RCK_C"/>
    <property type="match status" value="1"/>
</dbReference>
<dbReference type="Pfam" id="PF02080">
    <property type="entry name" value="TrkA_C"/>
    <property type="match status" value="1"/>
</dbReference>
<feature type="transmembrane region" description="Helical" evidence="8">
    <location>
        <begin position="20"/>
        <end position="40"/>
    </location>
</feature>
<comment type="caution">
    <text evidence="10">The sequence shown here is derived from an EMBL/GenBank/DDBJ whole genome shotgun (WGS) entry which is preliminary data.</text>
</comment>
<evidence type="ECO:0000256" key="5">
    <source>
        <dbReference type="ARBA" id="ARBA00023065"/>
    </source>
</evidence>
<feature type="domain" description="RCK C-terminal" evidence="9">
    <location>
        <begin position="431"/>
        <end position="513"/>
    </location>
</feature>
<dbReference type="InterPro" id="IPR036721">
    <property type="entry name" value="RCK_C_sf"/>
</dbReference>
<evidence type="ECO:0000313" key="10">
    <source>
        <dbReference type="EMBL" id="MBF4693927.1"/>
    </source>
</evidence>
<dbReference type="InterPro" id="IPR001807">
    <property type="entry name" value="ClC"/>
</dbReference>
<keyword evidence="7" id="KW-0868">Chloride</keyword>
<keyword evidence="4 8" id="KW-1133">Transmembrane helix</keyword>
<sequence length="515" mass="56120">MGNNYESITSHNARRIPMVLQSILIGALAGGIVVFYRLILTKAENYAFSMYKYVGEHIKFIPILFVVLILAGFLLSYLTQKNKMIRGSGIPQVKGILIGYFDQNWLSTLLCKFAGGTLAILGGLSLGREGPSIQLGASVAEGIGNKTGKSRMERKILIASGASAGLAAAFNAPLAGVMFALEEIFKYFSPIILLSTMGAAVVADFISKNFFGLEPVFHLEVTGLLGLQEYWLVIVLSIVVGILGAFYNTILIYSQKLYQKVPFLKDNNRIVVPFVCAGLVGLYFPNILGSGHHMFTLLSPDSGIPFLIILLVLKFIFSMISFGSGAPGGIFFPLLVLGATIGAIFAKISILYFGLSPALFDNVIILAMAGFFAAIVRAPITGIVLIMEMTGSLSHMLSLTIVSMGAVIIADQLKSPPIYDALLDNLTAGHKHDAHEEHSKKIVIERVVCHNSIFEDKAVRDVPWPRNCLLVSIKRGEKEFIPNGNTLLKAGDYMFILTDINNEWQNRKSLDKMNS</sequence>
<keyword evidence="3 8" id="KW-0812">Transmembrane</keyword>
<name>A0ABR9ZTZ1_9FIRM</name>
<evidence type="ECO:0000259" key="9">
    <source>
        <dbReference type="PROSITE" id="PS51202"/>
    </source>
</evidence>
<dbReference type="InterPro" id="IPR006037">
    <property type="entry name" value="RCK_C"/>
</dbReference>
<keyword evidence="11" id="KW-1185">Reference proteome</keyword>